<feature type="transmembrane region" description="Helical" evidence="1">
    <location>
        <begin position="20"/>
        <end position="45"/>
    </location>
</feature>
<dbReference type="RefSeq" id="WP_382210209.1">
    <property type="nucleotide sequence ID" value="NZ_JBHSZH010000005.1"/>
</dbReference>
<evidence type="ECO:0000313" key="2">
    <source>
        <dbReference type="EMBL" id="MFC7081951.1"/>
    </source>
</evidence>
<sequence>MSSERANSGRVRRRRSHHWYWVAAIPAAFLLWVASLAWLALAASWEAFGFGGSTVELSLVALGVPFVFLTAYFPLAVYRDADYVNRTSGKWAPDPRTQALKAGLGLAVLAVVGIGALVFDFPVVARRRRVRRQRPLRVVLHLPAPREGRDALREQSVNRFDRDVCVLEVGTFRVVKTTITA</sequence>
<protein>
    <submittedName>
        <fullName evidence="2">Uncharacterized protein</fullName>
    </submittedName>
</protein>
<dbReference type="AlphaFoldDB" id="A0ABD5WTL1"/>
<comment type="caution">
    <text evidence="2">The sequence shown here is derived from an EMBL/GenBank/DDBJ whole genome shotgun (WGS) entry which is preliminary data.</text>
</comment>
<dbReference type="EMBL" id="JBHSZH010000005">
    <property type="protein sequence ID" value="MFC7081951.1"/>
    <property type="molecule type" value="Genomic_DNA"/>
</dbReference>
<feature type="transmembrane region" description="Helical" evidence="1">
    <location>
        <begin position="57"/>
        <end position="78"/>
    </location>
</feature>
<reference evidence="2 3" key="1">
    <citation type="journal article" date="2019" name="Int. J. Syst. Evol. Microbiol.">
        <title>The Global Catalogue of Microorganisms (GCM) 10K type strain sequencing project: providing services to taxonomists for standard genome sequencing and annotation.</title>
        <authorList>
            <consortium name="The Broad Institute Genomics Platform"/>
            <consortium name="The Broad Institute Genome Sequencing Center for Infectious Disease"/>
            <person name="Wu L."/>
            <person name="Ma J."/>
        </authorList>
    </citation>
    <scope>NUCLEOTIDE SEQUENCE [LARGE SCALE GENOMIC DNA]</scope>
    <source>
        <strain evidence="2 3">DT72</strain>
    </source>
</reference>
<keyword evidence="3" id="KW-1185">Reference proteome</keyword>
<evidence type="ECO:0000256" key="1">
    <source>
        <dbReference type="SAM" id="Phobius"/>
    </source>
</evidence>
<proteinExistence type="predicted"/>
<keyword evidence="1" id="KW-0812">Transmembrane</keyword>
<keyword evidence="1" id="KW-0472">Membrane</keyword>
<dbReference type="Proteomes" id="UP001596407">
    <property type="component" value="Unassembled WGS sequence"/>
</dbReference>
<gene>
    <name evidence="2" type="ORF">ACFQJ6_19510</name>
</gene>
<organism evidence="2 3">
    <name type="scientific">Halorussus caseinilyticus</name>
    <dbReference type="NCBI Taxonomy" id="3034025"/>
    <lineage>
        <taxon>Archaea</taxon>
        <taxon>Methanobacteriati</taxon>
        <taxon>Methanobacteriota</taxon>
        <taxon>Stenosarchaea group</taxon>
        <taxon>Halobacteria</taxon>
        <taxon>Halobacteriales</taxon>
        <taxon>Haladaptataceae</taxon>
        <taxon>Halorussus</taxon>
    </lineage>
</organism>
<name>A0ABD5WTL1_9EURY</name>
<feature type="transmembrane region" description="Helical" evidence="1">
    <location>
        <begin position="99"/>
        <end position="119"/>
    </location>
</feature>
<accession>A0ABD5WTL1</accession>
<keyword evidence="1" id="KW-1133">Transmembrane helix</keyword>
<evidence type="ECO:0000313" key="3">
    <source>
        <dbReference type="Proteomes" id="UP001596407"/>
    </source>
</evidence>